<organism evidence="1 2">
    <name type="scientific">Basidiobolus ranarum</name>
    <dbReference type="NCBI Taxonomy" id="34480"/>
    <lineage>
        <taxon>Eukaryota</taxon>
        <taxon>Fungi</taxon>
        <taxon>Fungi incertae sedis</taxon>
        <taxon>Zoopagomycota</taxon>
        <taxon>Entomophthoromycotina</taxon>
        <taxon>Basidiobolomycetes</taxon>
        <taxon>Basidiobolales</taxon>
        <taxon>Basidiobolaceae</taxon>
        <taxon>Basidiobolus</taxon>
    </lineage>
</organism>
<feature type="non-terminal residue" evidence="1">
    <location>
        <position position="97"/>
    </location>
</feature>
<dbReference type="EMBL" id="JASJQH010003469">
    <property type="protein sequence ID" value="KAK9759613.1"/>
    <property type="molecule type" value="Genomic_DNA"/>
</dbReference>
<keyword evidence="2" id="KW-1185">Reference proteome</keyword>
<proteinExistence type="predicted"/>
<evidence type="ECO:0000313" key="2">
    <source>
        <dbReference type="Proteomes" id="UP001479436"/>
    </source>
</evidence>
<dbReference type="Proteomes" id="UP001479436">
    <property type="component" value="Unassembled WGS sequence"/>
</dbReference>
<evidence type="ECO:0000313" key="1">
    <source>
        <dbReference type="EMBL" id="KAK9759613.1"/>
    </source>
</evidence>
<gene>
    <name evidence="1" type="ORF">K7432_017210</name>
</gene>
<sequence length="97" mass="10866">MPDPQPDPVKYPTNIDTTLLIFYLNNGNEISCADLSRLIDFLFSVRLNSDPVLVQYLIDIGVDVDETEVITATSTSTTSLFFTKFTTQTVRTDSIEI</sequence>
<reference evidence="1 2" key="1">
    <citation type="submission" date="2023-04" db="EMBL/GenBank/DDBJ databases">
        <title>Genome of Basidiobolus ranarum AG-B5.</title>
        <authorList>
            <person name="Stajich J.E."/>
            <person name="Carter-House D."/>
            <person name="Gryganskyi A."/>
        </authorList>
    </citation>
    <scope>NUCLEOTIDE SEQUENCE [LARGE SCALE GENOMIC DNA]</scope>
    <source>
        <strain evidence="1 2">AG-B5</strain>
    </source>
</reference>
<comment type="caution">
    <text evidence="1">The sequence shown here is derived from an EMBL/GenBank/DDBJ whole genome shotgun (WGS) entry which is preliminary data.</text>
</comment>
<name>A0ABR2WDN4_9FUNG</name>
<protein>
    <submittedName>
        <fullName evidence="1">Uncharacterized protein</fullName>
    </submittedName>
</protein>
<accession>A0ABR2WDN4</accession>